<comment type="pathway">
    <text evidence="2 10">Bacterial outer membrane biogenesis; LPS core biosynthesis.</text>
</comment>
<keyword evidence="5 10" id="KW-0808">Transferase</keyword>
<dbReference type="KEGG" id="rga:RGR602_CH00901"/>
<dbReference type="PANTHER" id="PTHR42755:SF1">
    <property type="entry name" value="3-DEOXY-D-MANNO-OCTULOSONIC ACID TRANSFERASE, MITOCHONDRIAL-RELATED"/>
    <property type="match status" value="1"/>
</dbReference>
<reference evidence="12 13" key="1">
    <citation type="submission" date="2013-11" db="EMBL/GenBank/DDBJ databases">
        <title>Complete genome sequence of Rhizobium gallicum bv. gallicum R602.</title>
        <authorList>
            <person name="Bustos P."/>
            <person name="Santamaria R.I."/>
            <person name="Lozano L."/>
            <person name="Acosta J.L."/>
            <person name="Ormeno-Orrillo E."/>
            <person name="Rogel M.A."/>
            <person name="Romero D."/>
            <person name="Cevallos M.A."/>
            <person name="Martinez-Romero E."/>
            <person name="Gonzalez V."/>
        </authorList>
    </citation>
    <scope>NUCLEOTIDE SEQUENCE [LARGE SCALE GENOMIC DNA]</scope>
    <source>
        <strain evidence="12 13">R602</strain>
    </source>
</reference>
<comment type="catalytic activity">
    <reaction evidence="7 10">
        <text>lipid IVA (E. coli) + CMP-3-deoxy-beta-D-manno-octulosonate = alpha-Kdo-(2-&gt;6)-lipid IVA (E. coli) + CMP + H(+)</text>
        <dbReference type="Rhea" id="RHEA:28066"/>
        <dbReference type="ChEBI" id="CHEBI:15378"/>
        <dbReference type="ChEBI" id="CHEBI:58603"/>
        <dbReference type="ChEBI" id="CHEBI:60364"/>
        <dbReference type="ChEBI" id="CHEBI:60377"/>
        <dbReference type="ChEBI" id="CHEBI:85987"/>
        <dbReference type="EC" id="2.4.99.12"/>
    </reaction>
</comment>
<dbReference type="UniPathway" id="UPA00958"/>
<dbReference type="SUPFAM" id="SSF53756">
    <property type="entry name" value="UDP-Glycosyltransferase/glycogen phosphorylase"/>
    <property type="match status" value="1"/>
</dbReference>
<dbReference type="FunFam" id="3.40.50.11720:FF:000001">
    <property type="entry name" value="3-deoxy-D-manno-octulosonic acid transferase"/>
    <property type="match status" value="1"/>
</dbReference>
<organism evidence="12 13">
    <name type="scientific">Rhizobium gallicum bv. gallicum R602sp</name>
    <dbReference type="NCBI Taxonomy" id="1041138"/>
    <lineage>
        <taxon>Bacteria</taxon>
        <taxon>Pseudomonadati</taxon>
        <taxon>Pseudomonadota</taxon>
        <taxon>Alphaproteobacteria</taxon>
        <taxon>Hyphomicrobiales</taxon>
        <taxon>Rhizobiaceae</taxon>
        <taxon>Rhizobium/Agrobacterium group</taxon>
        <taxon>Rhizobium</taxon>
    </lineage>
</organism>
<evidence type="ECO:0000256" key="6">
    <source>
        <dbReference type="ARBA" id="ARBA00031445"/>
    </source>
</evidence>
<dbReference type="NCBIfam" id="NF004387">
    <property type="entry name" value="PRK05749.1-3"/>
    <property type="match status" value="1"/>
</dbReference>
<dbReference type="RefSeq" id="WP_039844114.1">
    <property type="nucleotide sequence ID" value="NZ_CP006877.1"/>
</dbReference>
<evidence type="ECO:0000256" key="4">
    <source>
        <dbReference type="ARBA" id="ARBA00019077"/>
    </source>
</evidence>
<feature type="site" description="Transition state stabilizer" evidence="9">
    <location>
        <position position="136"/>
    </location>
</feature>
<evidence type="ECO:0000256" key="5">
    <source>
        <dbReference type="ARBA" id="ARBA00022679"/>
    </source>
</evidence>
<evidence type="ECO:0000256" key="9">
    <source>
        <dbReference type="PIRSR" id="PIRSR639901-2"/>
    </source>
</evidence>
<name>A0A0B4X111_9HYPH</name>
<feature type="domain" description="3-deoxy-D-manno-octulosonic-acid transferase N-terminal" evidence="11">
    <location>
        <begin position="42"/>
        <end position="214"/>
    </location>
</feature>
<evidence type="ECO:0000256" key="8">
    <source>
        <dbReference type="PIRSR" id="PIRSR639901-1"/>
    </source>
</evidence>
<evidence type="ECO:0000256" key="1">
    <source>
        <dbReference type="ARBA" id="ARBA00003394"/>
    </source>
</evidence>
<dbReference type="PANTHER" id="PTHR42755">
    <property type="entry name" value="3-DEOXY-MANNO-OCTULOSONATE CYTIDYLYLTRANSFERASE"/>
    <property type="match status" value="1"/>
</dbReference>
<evidence type="ECO:0000256" key="3">
    <source>
        <dbReference type="ARBA" id="ARBA00012621"/>
    </source>
</evidence>
<evidence type="ECO:0000313" key="12">
    <source>
        <dbReference type="EMBL" id="AJD40262.1"/>
    </source>
</evidence>
<dbReference type="InterPro" id="IPR039901">
    <property type="entry name" value="Kdotransferase"/>
</dbReference>
<evidence type="ECO:0000259" key="11">
    <source>
        <dbReference type="Pfam" id="PF04413"/>
    </source>
</evidence>
<dbReference type="EMBL" id="CP006877">
    <property type="protein sequence ID" value="AJD40262.1"/>
    <property type="molecule type" value="Genomic_DNA"/>
</dbReference>
<dbReference type="Gene3D" id="3.40.50.11720">
    <property type="entry name" value="3-Deoxy-D-manno-octulosonic-acid transferase, N-terminal domain"/>
    <property type="match status" value="1"/>
</dbReference>
<keyword evidence="13" id="KW-1185">Reference proteome</keyword>
<dbReference type="HOGENOM" id="CLU_036146_1_1_5"/>
<dbReference type="Gene3D" id="3.40.50.2000">
    <property type="entry name" value="Glycogen Phosphorylase B"/>
    <property type="match status" value="1"/>
</dbReference>
<dbReference type="GO" id="GO:0005886">
    <property type="term" value="C:plasma membrane"/>
    <property type="evidence" value="ECO:0007669"/>
    <property type="project" value="UniProtKB-SubCell"/>
</dbReference>
<dbReference type="GO" id="GO:0009245">
    <property type="term" value="P:lipid A biosynthetic process"/>
    <property type="evidence" value="ECO:0007669"/>
    <property type="project" value="TreeGrafter"/>
</dbReference>
<accession>A0A0B4X111</accession>
<dbReference type="GO" id="GO:0043842">
    <property type="term" value="F:Kdo transferase activity"/>
    <property type="evidence" value="ECO:0007669"/>
    <property type="project" value="UniProtKB-EC"/>
</dbReference>
<dbReference type="AlphaFoldDB" id="A0A0B4X111"/>
<feature type="site" description="Transition state stabilizer" evidence="9">
    <location>
        <position position="212"/>
    </location>
</feature>
<proteinExistence type="inferred from homology"/>
<keyword evidence="10" id="KW-0448">Lipopolysaccharide biosynthesis</keyword>
<feature type="active site" description="Proton acceptor" evidence="8">
    <location>
        <position position="68"/>
    </location>
</feature>
<dbReference type="GO" id="GO:0009244">
    <property type="term" value="P:lipopolysaccharide core region biosynthetic process"/>
    <property type="evidence" value="ECO:0007669"/>
    <property type="project" value="UniProtKB-UniRule"/>
</dbReference>
<dbReference type="InterPro" id="IPR007507">
    <property type="entry name" value="Glycos_transf_N"/>
</dbReference>
<keyword evidence="10" id="KW-0472">Membrane</keyword>
<evidence type="ECO:0000313" key="13">
    <source>
        <dbReference type="Proteomes" id="UP000031368"/>
    </source>
</evidence>
<gene>
    <name evidence="12" type="ORF">RGR602_CH00901</name>
</gene>
<dbReference type="EC" id="2.4.99.12" evidence="3 10"/>
<dbReference type="InterPro" id="IPR038107">
    <property type="entry name" value="Glycos_transf_N_sf"/>
</dbReference>
<evidence type="ECO:0000256" key="7">
    <source>
        <dbReference type="ARBA" id="ARBA00049183"/>
    </source>
</evidence>
<comment type="similarity">
    <text evidence="10">Belongs to the glycosyltransferase group 1 family.</text>
</comment>
<dbReference type="Proteomes" id="UP000031368">
    <property type="component" value="Chromosome"/>
</dbReference>
<dbReference type="Pfam" id="PF04413">
    <property type="entry name" value="Glycos_transf_N"/>
    <property type="match status" value="1"/>
</dbReference>
<evidence type="ECO:0000256" key="2">
    <source>
        <dbReference type="ARBA" id="ARBA00004713"/>
    </source>
</evidence>
<keyword evidence="10" id="KW-1003">Cell membrane</keyword>
<sequence>MSSPRARFALGVYRTAGVIASPIVGAYLAYRTAKGKEERARRTERFGYASANRPQGPLVWFHAASVGETNAVIPLIREIRRRDIHVILTTGTITSARLAAERMGNEAIHQYVPLDLKPAVSRFLEYWQPDCAIIAESEIWPATVMELGRRRIPQILVNARMSDRSFARWQRRTAIAEALFENLALVIAQSDIDAERFRDLGARHVTTSGNLKVDTDAPPYDASVLARYKKQIGDRKTWAAISTFDGEENAAAVVHRTLKERNGQLTIIVPRHPERSDEIEEMLVKQGLKVARRTRDDLLSPDVDIFLGDTIGEMGLYLRMTEVAFVGRSLFAEGGQNPLEPAMLGCAVLSGSNVQNFRDAYQKLARRGSARMVRDTEMLAKGVHYLLINGEARRSMIEAGVMTVQEMRGALTATVKSLEPYINPLTVKARLLPRSVAEG</sequence>
<protein>
    <recommendedName>
        <fullName evidence="4 10">3-deoxy-D-manno-octulosonic acid transferase</fullName>
        <shortName evidence="10">Kdo transferase</shortName>
        <ecNumber evidence="3 10">2.4.99.12</ecNumber>
    </recommendedName>
    <alternativeName>
        <fullName evidence="6 10">Lipid IV(A) 3-deoxy-D-manno-octulosonic acid transferase</fullName>
    </alternativeName>
</protein>
<evidence type="ECO:0000256" key="10">
    <source>
        <dbReference type="RuleBase" id="RU365103"/>
    </source>
</evidence>
<comment type="subcellular location">
    <subcellularLocation>
        <location evidence="10">Cell membrane</location>
    </subcellularLocation>
</comment>
<comment type="function">
    <text evidence="1 10">Involved in lipopolysaccharide (LPS) biosynthesis. Catalyzes the transfer of 3-deoxy-D-manno-octulosonate (Kdo) residue(s) from CMP-Kdo to lipid IV(A), the tetraacyldisaccharide-1,4'-bisphosphate precursor of lipid A.</text>
</comment>